<reference evidence="2" key="1">
    <citation type="journal article" date="2020" name="Fungal Divers.">
        <title>Resolving the Mortierellaceae phylogeny through synthesis of multi-gene phylogenetics and phylogenomics.</title>
        <authorList>
            <person name="Vandepol N."/>
            <person name="Liber J."/>
            <person name="Desiro A."/>
            <person name="Na H."/>
            <person name="Kennedy M."/>
            <person name="Barry K."/>
            <person name="Grigoriev I.V."/>
            <person name="Miller A.N."/>
            <person name="O'Donnell K."/>
            <person name="Stajich J.E."/>
            <person name="Bonito G."/>
        </authorList>
    </citation>
    <scope>NUCLEOTIDE SEQUENCE</scope>
    <source>
        <strain evidence="2">CK1249</strain>
    </source>
</reference>
<feature type="region of interest" description="Disordered" evidence="1">
    <location>
        <begin position="138"/>
        <end position="177"/>
    </location>
</feature>
<comment type="caution">
    <text evidence="2">The sequence shown here is derived from an EMBL/GenBank/DDBJ whole genome shotgun (WGS) entry which is preliminary data.</text>
</comment>
<accession>A0A9P6JDQ4</accession>
<proteinExistence type="predicted"/>
<feature type="region of interest" description="Disordered" evidence="1">
    <location>
        <begin position="1"/>
        <end position="102"/>
    </location>
</feature>
<protein>
    <submittedName>
        <fullName evidence="2">Uncharacterized protein</fullName>
    </submittedName>
</protein>
<evidence type="ECO:0000313" key="2">
    <source>
        <dbReference type="EMBL" id="KAF9967854.1"/>
    </source>
</evidence>
<feature type="compositionally biased region" description="Polar residues" evidence="1">
    <location>
        <begin position="1"/>
        <end position="18"/>
    </location>
</feature>
<evidence type="ECO:0000313" key="3">
    <source>
        <dbReference type="Proteomes" id="UP000738359"/>
    </source>
</evidence>
<sequence>MSTTTTSRPAAIQFSSSEAARGLAVHQEEESEAPPQLKDLSLSLTRTKTNESTGSRTQRRRSSLAALADRLRSRSHSRTRSTSGQLESGDGSASGSGRNSIDEDYQFKYSNRRSSDFTGAYADVARAQALFMEKLREEQERKNIRQNADGMPIPPPTHRRRSSVTQILGMDKPLLAR</sequence>
<dbReference type="Proteomes" id="UP000738359">
    <property type="component" value="Unassembled WGS sequence"/>
</dbReference>
<name>A0A9P6JDQ4_MORAP</name>
<dbReference type="EMBL" id="JAAAHY010000053">
    <property type="protein sequence ID" value="KAF9967854.1"/>
    <property type="molecule type" value="Genomic_DNA"/>
</dbReference>
<feature type="compositionally biased region" description="Polar residues" evidence="1">
    <location>
        <begin position="42"/>
        <end position="51"/>
    </location>
</feature>
<keyword evidence="3" id="KW-1185">Reference proteome</keyword>
<evidence type="ECO:0000256" key="1">
    <source>
        <dbReference type="SAM" id="MobiDB-lite"/>
    </source>
</evidence>
<organism evidence="2 3">
    <name type="scientific">Mortierella alpina</name>
    <name type="common">Oleaginous fungus</name>
    <name type="synonym">Mortierella renispora</name>
    <dbReference type="NCBI Taxonomy" id="64518"/>
    <lineage>
        <taxon>Eukaryota</taxon>
        <taxon>Fungi</taxon>
        <taxon>Fungi incertae sedis</taxon>
        <taxon>Mucoromycota</taxon>
        <taxon>Mortierellomycotina</taxon>
        <taxon>Mortierellomycetes</taxon>
        <taxon>Mortierellales</taxon>
        <taxon>Mortierellaceae</taxon>
        <taxon>Mortierella</taxon>
    </lineage>
</organism>
<gene>
    <name evidence="2" type="ORF">BGZ70_007910</name>
</gene>
<dbReference type="OrthoDB" id="2381832at2759"/>
<dbReference type="AlphaFoldDB" id="A0A9P6JDQ4"/>